<evidence type="ECO:0000313" key="3">
    <source>
        <dbReference type="Proteomes" id="UP000290289"/>
    </source>
</evidence>
<proteinExistence type="predicted"/>
<gene>
    <name evidence="2" type="ORF">DVH24_040740</name>
</gene>
<evidence type="ECO:0000313" key="2">
    <source>
        <dbReference type="EMBL" id="RXH79593.1"/>
    </source>
</evidence>
<accession>A0A498IEG6</accession>
<dbReference type="Proteomes" id="UP000290289">
    <property type="component" value="Chromosome 13"/>
</dbReference>
<dbReference type="AlphaFoldDB" id="A0A498IEG6"/>
<keyword evidence="3" id="KW-1185">Reference proteome</keyword>
<reference evidence="2 3" key="1">
    <citation type="submission" date="2018-10" db="EMBL/GenBank/DDBJ databases">
        <title>A high-quality apple genome assembly.</title>
        <authorList>
            <person name="Hu J."/>
        </authorList>
    </citation>
    <scope>NUCLEOTIDE SEQUENCE [LARGE SCALE GENOMIC DNA]</scope>
    <source>
        <strain evidence="3">cv. HFTH1</strain>
        <tissue evidence="2">Young leaf</tissue>
    </source>
</reference>
<dbReference type="STRING" id="3750.A0A498IEG6"/>
<evidence type="ECO:0000256" key="1">
    <source>
        <dbReference type="SAM" id="MobiDB-lite"/>
    </source>
</evidence>
<name>A0A498IEG6_MALDO</name>
<sequence>MPCRHIRRGRGACCLIFSHTRDVSVATRRDSPTLKAACSLQGLGAFVFHVKCRRFVALDSHCNGGHRSVRFFLFLRSNTRTSCSRSSITFVPRVTSSSTNDDAVSAPKPPQLGYDPSEDLFGLEANSKPRFVNL</sequence>
<feature type="region of interest" description="Disordered" evidence="1">
    <location>
        <begin position="95"/>
        <end position="115"/>
    </location>
</feature>
<comment type="caution">
    <text evidence="2">The sequence shown here is derived from an EMBL/GenBank/DDBJ whole genome shotgun (WGS) entry which is preliminary data.</text>
</comment>
<dbReference type="EMBL" id="RDQH01000339">
    <property type="protein sequence ID" value="RXH79593.1"/>
    <property type="molecule type" value="Genomic_DNA"/>
</dbReference>
<organism evidence="2 3">
    <name type="scientific">Malus domestica</name>
    <name type="common">Apple</name>
    <name type="synonym">Pyrus malus</name>
    <dbReference type="NCBI Taxonomy" id="3750"/>
    <lineage>
        <taxon>Eukaryota</taxon>
        <taxon>Viridiplantae</taxon>
        <taxon>Streptophyta</taxon>
        <taxon>Embryophyta</taxon>
        <taxon>Tracheophyta</taxon>
        <taxon>Spermatophyta</taxon>
        <taxon>Magnoliopsida</taxon>
        <taxon>eudicotyledons</taxon>
        <taxon>Gunneridae</taxon>
        <taxon>Pentapetalae</taxon>
        <taxon>rosids</taxon>
        <taxon>fabids</taxon>
        <taxon>Rosales</taxon>
        <taxon>Rosaceae</taxon>
        <taxon>Amygdaloideae</taxon>
        <taxon>Maleae</taxon>
        <taxon>Malus</taxon>
    </lineage>
</organism>
<protein>
    <submittedName>
        <fullName evidence="2">Uncharacterized protein</fullName>
    </submittedName>
</protein>